<dbReference type="InterPro" id="IPR036291">
    <property type="entry name" value="NAD(P)-bd_dom_sf"/>
</dbReference>
<evidence type="ECO:0000313" key="3">
    <source>
        <dbReference type="Proteomes" id="UP000294823"/>
    </source>
</evidence>
<comment type="caution">
    <text evidence="2">The sequence shown here is derived from an EMBL/GenBank/DDBJ whole genome shotgun (WGS) entry which is preliminary data.</text>
</comment>
<protein>
    <submittedName>
        <fullName evidence="2">NAD-dependent epimerase/dehydratase family protein</fullName>
    </submittedName>
</protein>
<evidence type="ECO:0000313" key="2">
    <source>
        <dbReference type="EMBL" id="TDA85761.1"/>
    </source>
</evidence>
<gene>
    <name evidence="2" type="ORF">E0702_17355</name>
</gene>
<dbReference type="EMBL" id="SLTR01000446">
    <property type="protein sequence ID" value="TDA85761.1"/>
    <property type="molecule type" value="Genomic_DNA"/>
</dbReference>
<dbReference type="SUPFAM" id="SSF51735">
    <property type="entry name" value="NAD(P)-binding Rossmann-fold domains"/>
    <property type="match status" value="1"/>
</dbReference>
<feature type="domain" description="NAD-dependent epimerase/dehydratase" evidence="1">
    <location>
        <begin position="2"/>
        <end position="55"/>
    </location>
</feature>
<evidence type="ECO:0000259" key="1">
    <source>
        <dbReference type="Pfam" id="PF01370"/>
    </source>
</evidence>
<organism evidence="2 3">
    <name type="scientific">Halomonas marinisediminis</name>
    <dbReference type="NCBI Taxonomy" id="2546095"/>
    <lineage>
        <taxon>Bacteria</taxon>
        <taxon>Pseudomonadati</taxon>
        <taxon>Pseudomonadota</taxon>
        <taxon>Gammaproteobacteria</taxon>
        <taxon>Oceanospirillales</taxon>
        <taxon>Halomonadaceae</taxon>
        <taxon>Halomonas</taxon>
    </lineage>
</organism>
<reference evidence="2 3" key="1">
    <citation type="submission" date="2019-03" db="EMBL/GenBank/DDBJ databases">
        <title>Halomonas marinisediminis sp. nov., a moderately halophilic bacterium isolated from the Bohai Gulf.</title>
        <authorList>
            <person name="Ji X."/>
        </authorList>
    </citation>
    <scope>NUCLEOTIDE SEQUENCE [LARGE SCALE GENOMIC DNA]</scope>
    <source>
        <strain evidence="2 3">204</strain>
    </source>
</reference>
<dbReference type="Gene3D" id="3.40.50.720">
    <property type="entry name" value="NAD(P)-binding Rossmann-like Domain"/>
    <property type="match status" value="1"/>
</dbReference>
<dbReference type="Proteomes" id="UP000294823">
    <property type="component" value="Unassembled WGS sequence"/>
</dbReference>
<dbReference type="Pfam" id="PF01370">
    <property type="entry name" value="Epimerase"/>
    <property type="match status" value="1"/>
</dbReference>
<feature type="non-terminal residue" evidence="2">
    <location>
        <position position="1"/>
    </location>
</feature>
<dbReference type="InterPro" id="IPR001509">
    <property type="entry name" value="Epimerase_deHydtase"/>
</dbReference>
<keyword evidence="3" id="KW-1185">Reference proteome</keyword>
<sequence>AVIPLFVKQFMNHESPVINGDGTYSRDFTYIDNVVQMNLRAITTENKEGLNQVYNTAVGDRTTLVQLTDLLKKHLSKYDAKIAEVEVLHGP</sequence>
<feature type="non-terminal residue" evidence="2">
    <location>
        <position position="91"/>
    </location>
</feature>
<name>A0ABY2D236_9GAMM</name>
<accession>A0ABY2D236</accession>
<proteinExistence type="predicted"/>